<dbReference type="EMBL" id="JAAMAY010000033">
    <property type="protein sequence ID" value="NTC30863.1"/>
    <property type="molecule type" value="Genomic_DNA"/>
</dbReference>
<sequence>MSDHRNSTTAPAVSTANEVSFESLISRLNAATAAANSLSVPLAETAEEGELHAAVEAVVETQAELISYAGVLEALRLAVKENKDFHGSEVSVAAVAAALHFLEKREKELPVDRVERLANELSETLPQWANGQFMAMVYPAGDIHRFWFRNARDEGSKPVDPIARLREITGEATMLLATNPHMMIDHVTAYKHGVYTVLDIPGVTAAPQDPLLDTIKGFRDGLAAFSAIPGDQITQENEEGLVEETYGPWQDELDDWDEPARSVEGAIEAIKLMQQQDVFIDVVGKSMAKAVLSFLEGVRA</sequence>
<protein>
    <submittedName>
        <fullName evidence="1">Uncharacterized protein</fullName>
    </submittedName>
</protein>
<evidence type="ECO:0000313" key="2">
    <source>
        <dbReference type="Proteomes" id="UP000702952"/>
    </source>
</evidence>
<organism evidence="1 2">
    <name type="scientific">Agrobacterium tumefaciens</name>
    <dbReference type="NCBI Taxonomy" id="358"/>
    <lineage>
        <taxon>Bacteria</taxon>
        <taxon>Pseudomonadati</taxon>
        <taxon>Pseudomonadota</taxon>
        <taxon>Alphaproteobacteria</taxon>
        <taxon>Hyphomicrobiales</taxon>
        <taxon>Rhizobiaceae</taxon>
        <taxon>Rhizobium/Agrobacterium group</taxon>
        <taxon>Agrobacterium</taxon>
        <taxon>Agrobacterium tumefaciens complex</taxon>
    </lineage>
</organism>
<dbReference type="AlphaFoldDB" id="A0AA44F8I4"/>
<reference evidence="1" key="1">
    <citation type="journal article" date="2020" name="Science">
        <title>Unexpected conservation and global transmission of agrobacterial virulence plasmids.</title>
        <authorList>
            <person name="Weisberg A.J."/>
            <person name="Davis E.W. 2nd"/>
            <person name="Tabima J."/>
            <person name="Belcher M.S."/>
            <person name="Miller M."/>
            <person name="Kuo C.H."/>
            <person name="Loper J.E."/>
            <person name="Grunwald N.J."/>
            <person name="Putnam M.L."/>
            <person name="Chang J.H."/>
        </authorList>
    </citation>
    <scope>NUCLEOTIDE SEQUENCE</scope>
    <source>
        <strain evidence="1">17-1853-1a</strain>
    </source>
</reference>
<dbReference type="Proteomes" id="UP000702952">
    <property type="component" value="Unassembled WGS sequence"/>
</dbReference>
<dbReference type="RefSeq" id="WP_065660483.1">
    <property type="nucleotide sequence ID" value="NZ_JAAKZU010000019.1"/>
</dbReference>
<proteinExistence type="predicted"/>
<comment type="caution">
    <text evidence="1">The sequence shown here is derived from an EMBL/GenBank/DDBJ whole genome shotgun (WGS) entry which is preliminary data.</text>
</comment>
<evidence type="ECO:0000313" key="1">
    <source>
        <dbReference type="EMBL" id="NTC30863.1"/>
    </source>
</evidence>
<accession>A0AA44F8I4</accession>
<gene>
    <name evidence="1" type="ORF">G6M46_22280</name>
</gene>
<name>A0AA44F8I4_AGRTU</name>